<dbReference type="Proteomes" id="UP001501237">
    <property type="component" value="Unassembled WGS sequence"/>
</dbReference>
<comment type="caution">
    <text evidence="1">The sequence shown here is derived from an EMBL/GenBank/DDBJ whole genome shotgun (WGS) entry which is preliminary data.</text>
</comment>
<keyword evidence="2" id="KW-1185">Reference proteome</keyword>
<dbReference type="EMBL" id="BAAAUV010000006">
    <property type="protein sequence ID" value="GAA3211279.1"/>
    <property type="molecule type" value="Genomic_DNA"/>
</dbReference>
<reference evidence="2" key="1">
    <citation type="journal article" date="2019" name="Int. J. Syst. Evol. Microbiol.">
        <title>The Global Catalogue of Microorganisms (GCM) 10K type strain sequencing project: providing services to taxonomists for standard genome sequencing and annotation.</title>
        <authorList>
            <consortium name="The Broad Institute Genomics Platform"/>
            <consortium name="The Broad Institute Genome Sequencing Center for Infectious Disease"/>
            <person name="Wu L."/>
            <person name="Ma J."/>
        </authorList>
    </citation>
    <scope>NUCLEOTIDE SEQUENCE [LARGE SCALE GENOMIC DNA]</scope>
    <source>
        <strain evidence="2">JCM 9377</strain>
    </source>
</reference>
<evidence type="ECO:0000313" key="2">
    <source>
        <dbReference type="Proteomes" id="UP001501237"/>
    </source>
</evidence>
<accession>A0ABP6QB84</accession>
<organism evidence="1 2">
    <name type="scientific">Actinocorallia longicatena</name>
    <dbReference type="NCBI Taxonomy" id="111803"/>
    <lineage>
        <taxon>Bacteria</taxon>
        <taxon>Bacillati</taxon>
        <taxon>Actinomycetota</taxon>
        <taxon>Actinomycetes</taxon>
        <taxon>Streptosporangiales</taxon>
        <taxon>Thermomonosporaceae</taxon>
        <taxon>Actinocorallia</taxon>
    </lineage>
</organism>
<dbReference type="RefSeq" id="WP_344828149.1">
    <property type="nucleotide sequence ID" value="NZ_BAAAUV010000006.1"/>
</dbReference>
<sequence>MSILFTVEQLPAEERFDMIREVTAATWVPMECASEFASDFRTVLRVSGPGAVQVAVLDVMPMTAGRTPKLISRADPDPLKMFMVCGGGSTVIDQGGQQAVLAPGGSPSTTRGARMR</sequence>
<gene>
    <name evidence="1" type="ORF">GCM10010468_29890</name>
</gene>
<evidence type="ECO:0000313" key="1">
    <source>
        <dbReference type="EMBL" id="GAA3211279.1"/>
    </source>
</evidence>
<protein>
    <submittedName>
        <fullName evidence="1">Uncharacterized protein</fullName>
    </submittedName>
</protein>
<name>A0ABP6QB84_9ACTN</name>
<proteinExistence type="predicted"/>